<proteinExistence type="predicted"/>
<comment type="caution">
    <text evidence="2">The sequence shown here is derived from an EMBL/GenBank/DDBJ whole genome shotgun (WGS) entry which is preliminary data.</text>
</comment>
<keyword evidence="3" id="KW-1185">Reference proteome</keyword>
<accession>A0AAV7PFN4</accession>
<protein>
    <submittedName>
        <fullName evidence="2">Uncharacterized protein</fullName>
    </submittedName>
</protein>
<dbReference type="Proteomes" id="UP001066276">
    <property type="component" value="Chromosome 7"/>
</dbReference>
<evidence type="ECO:0000313" key="2">
    <source>
        <dbReference type="EMBL" id="KAJ1125373.1"/>
    </source>
</evidence>
<dbReference type="AlphaFoldDB" id="A0AAV7PFN4"/>
<organism evidence="2 3">
    <name type="scientific">Pleurodeles waltl</name>
    <name type="common">Iberian ribbed newt</name>
    <dbReference type="NCBI Taxonomy" id="8319"/>
    <lineage>
        <taxon>Eukaryota</taxon>
        <taxon>Metazoa</taxon>
        <taxon>Chordata</taxon>
        <taxon>Craniata</taxon>
        <taxon>Vertebrata</taxon>
        <taxon>Euteleostomi</taxon>
        <taxon>Amphibia</taxon>
        <taxon>Batrachia</taxon>
        <taxon>Caudata</taxon>
        <taxon>Salamandroidea</taxon>
        <taxon>Salamandridae</taxon>
        <taxon>Pleurodelinae</taxon>
        <taxon>Pleurodeles</taxon>
    </lineage>
</organism>
<feature type="region of interest" description="Disordered" evidence="1">
    <location>
        <begin position="39"/>
        <end position="72"/>
    </location>
</feature>
<sequence length="100" mass="10746">MCGCHYWNAHLYVLWPAGSAQLHRMGDVKKDTCGVSVEIQKQDPSGTPDTNKQETGDAWGARGGKPDRPLEISQCPQARGGECCGAPHPTISVRLGATKE</sequence>
<evidence type="ECO:0000313" key="3">
    <source>
        <dbReference type="Proteomes" id="UP001066276"/>
    </source>
</evidence>
<evidence type="ECO:0000256" key="1">
    <source>
        <dbReference type="SAM" id="MobiDB-lite"/>
    </source>
</evidence>
<name>A0AAV7PFN4_PLEWA</name>
<reference evidence="2" key="1">
    <citation type="journal article" date="2022" name="bioRxiv">
        <title>Sequencing and chromosome-scale assembly of the giantPleurodeles waltlgenome.</title>
        <authorList>
            <person name="Brown T."/>
            <person name="Elewa A."/>
            <person name="Iarovenko S."/>
            <person name="Subramanian E."/>
            <person name="Araus A.J."/>
            <person name="Petzold A."/>
            <person name="Susuki M."/>
            <person name="Suzuki K.-i.T."/>
            <person name="Hayashi T."/>
            <person name="Toyoda A."/>
            <person name="Oliveira C."/>
            <person name="Osipova E."/>
            <person name="Leigh N.D."/>
            <person name="Simon A."/>
            <person name="Yun M.H."/>
        </authorList>
    </citation>
    <scope>NUCLEOTIDE SEQUENCE</scope>
    <source>
        <strain evidence="2">20211129_DDA</strain>
        <tissue evidence="2">Liver</tissue>
    </source>
</reference>
<dbReference type="EMBL" id="JANPWB010000011">
    <property type="protein sequence ID" value="KAJ1125373.1"/>
    <property type="molecule type" value="Genomic_DNA"/>
</dbReference>
<gene>
    <name evidence="2" type="ORF">NDU88_003805</name>
</gene>